<evidence type="ECO:0000256" key="1">
    <source>
        <dbReference type="ARBA" id="ARBA00001946"/>
    </source>
</evidence>
<dbReference type="InterPro" id="IPR005845">
    <property type="entry name" value="A-D-PHexomutase_a/b/a-II"/>
</dbReference>
<accession>A0A1F5EQY4</accession>
<evidence type="ECO:0000256" key="2">
    <source>
        <dbReference type="ARBA" id="ARBA00010231"/>
    </source>
</evidence>
<dbReference type="Pfam" id="PF02879">
    <property type="entry name" value="PGM_PMM_II"/>
    <property type="match status" value="1"/>
</dbReference>
<evidence type="ECO:0000256" key="3">
    <source>
        <dbReference type="ARBA" id="ARBA00022553"/>
    </source>
</evidence>
<name>A0A1F5EQY4_9BACT</name>
<evidence type="ECO:0000259" key="6">
    <source>
        <dbReference type="Pfam" id="PF02880"/>
    </source>
</evidence>
<keyword evidence="3" id="KW-0597">Phosphoprotein</keyword>
<dbReference type="PANTHER" id="PTHR42946:SF1">
    <property type="entry name" value="PHOSPHOGLUCOMUTASE (ALPHA-D-GLUCOSE-1,6-BISPHOSPHATE-DEPENDENT)"/>
    <property type="match status" value="1"/>
</dbReference>
<dbReference type="AlphaFoldDB" id="A0A1F5EQY4"/>
<dbReference type="Gene3D" id="3.40.120.10">
    <property type="entry name" value="Alpha-D-Glucose-1,6-Bisphosphate, subunit A, domain 3"/>
    <property type="match status" value="3"/>
</dbReference>
<evidence type="ECO:0008006" key="9">
    <source>
        <dbReference type="Google" id="ProtNLM"/>
    </source>
</evidence>
<feature type="domain" description="Alpha-D-phosphohexomutase alpha/beta/alpha" evidence="4">
    <location>
        <begin position="3"/>
        <end position="134"/>
    </location>
</feature>
<reference evidence="7 8" key="1">
    <citation type="journal article" date="2016" name="Nat. Commun.">
        <title>Thousands of microbial genomes shed light on interconnected biogeochemical processes in an aquifer system.</title>
        <authorList>
            <person name="Anantharaman K."/>
            <person name="Brown C.T."/>
            <person name="Hug L.A."/>
            <person name="Sharon I."/>
            <person name="Castelle C.J."/>
            <person name="Probst A.J."/>
            <person name="Thomas B.C."/>
            <person name="Singh A."/>
            <person name="Wilkins M.J."/>
            <person name="Karaoz U."/>
            <person name="Brodie E.L."/>
            <person name="Williams K.H."/>
            <person name="Hubbard S.S."/>
            <person name="Banfield J.F."/>
        </authorList>
    </citation>
    <scope>NUCLEOTIDE SEQUENCE [LARGE SCALE GENOMIC DNA]</scope>
</reference>
<comment type="similarity">
    <text evidence="2">Belongs to the phosphohexose mutase family.</text>
</comment>
<dbReference type="PRINTS" id="PR00509">
    <property type="entry name" value="PGMPMM"/>
</dbReference>
<comment type="caution">
    <text evidence="7">The sequence shown here is derived from an EMBL/GenBank/DDBJ whole genome shotgun (WGS) entry which is preliminary data.</text>
</comment>
<evidence type="ECO:0000259" key="5">
    <source>
        <dbReference type="Pfam" id="PF02879"/>
    </source>
</evidence>
<dbReference type="Pfam" id="PF02878">
    <property type="entry name" value="PGM_PMM_I"/>
    <property type="match status" value="1"/>
</dbReference>
<dbReference type="GO" id="GO:0004615">
    <property type="term" value="F:phosphomannomutase activity"/>
    <property type="evidence" value="ECO:0007669"/>
    <property type="project" value="TreeGrafter"/>
</dbReference>
<proteinExistence type="inferred from homology"/>
<dbReference type="InterPro" id="IPR050060">
    <property type="entry name" value="Phosphoglucosamine_mutase"/>
</dbReference>
<dbReference type="EMBL" id="MFAH01000075">
    <property type="protein sequence ID" value="OGD69750.1"/>
    <property type="molecule type" value="Genomic_DNA"/>
</dbReference>
<feature type="domain" description="Alpha-D-phosphohexomutase alpha/beta/alpha" evidence="5">
    <location>
        <begin position="155"/>
        <end position="251"/>
    </location>
</feature>
<dbReference type="InterPro" id="IPR005841">
    <property type="entry name" value="Alpha-D-phosphohexomutase_SF"/>
</dbReference>
<dbReference type="Proteomes" id="UP000177390">
    <property type="component" value="Unassembled WGS sequence"/>
</dbReference>
<dbReference type="SUPFAM" id="SSF53738">
    <property type="entry name" value="Phosphoglucomutase, first 3 domains"/>
    <property type="match status" value="3"/>
</dbReference>
<dbReference type="PANTHER" id="PTHR42946">
    <property type="entry name" value="PHOSPHOHEXOSE MUTASE"/>
    <property type="match status" value="1"/>
</dbReference>
<dbReference type="Pfam" id="PF02880">
    <property type="entry name" value="PGM_PMM_III"/>
    <property type="match status" value="1"/>
</dbReference>
<feature type="non-terminal residue" evidence="7">
    <location>
        <position position="374"/>
    </location>
</feature>
<evidence type="ECO:0000313" key="7">
    <source>
        <dbReference type="EMBL" id="OGD69750.1"/>
    </source>
</evidence>
<comment type="cofactor">
    <cofactor evidence="1">
        <name>Mg(2+)</name>
        <dbReference type="ChEBI" id="CHEBI:18420"/>
    </cofactor>
</comment>
<evidence type="ECO:0000313" key="8">
    <source>
        <dbReference type="Proteomes" id="UP000177390"/>
    </source>
</evidence>
<dbReference type="InterPro" id="IPR005844">
    <property type="entry name" value="A-D-PHexomutase_a/b/a-I"/>
</dbReference>
<dbReference type="GO" id="GO:0005975">
    <property type="term" value="P:carbohydrate metabolic process"/>
    <property type="evidence" value="ECO:0007669"/>
    <property type="project" value="InterPro"/>
</dbReference>
<evidence type="ECO:0000259" key="4">
    <source>
        <dbReference type="Pfam" id="PF02878"/>
    </source>
</evidence>
<feature type="domain" description="Alpha-D-phosphohexomutase alpha/beta/alpha" evidence="6">
    <location>
        <begin position="257"/>
        <end position="355"/>
    </location>
</feature>
<organism evidence="7 8">
    <name type="scientific">Candidatus Collierbacteria bacterium RIFCSPHIGHO2_02_FULL_49_10</name>
    <dbReference type="NCBI Taxonomy" id="1817723"/>
    <lineage>
        <taxon>Bacteria</taxon>
        <taxon>Candidatus Collieribacteriota</taxon>
    </lineage>
</organism>
<protein>
    <recommendedName>
        <fullName evidence="9">Phosphoglucosamine mutase</fullName>
    </recommendedName>
</protein>
<dbReference type="InterPro" id="IPR005846">
    <property type="entry name" value="A-D-PHexomutase_a/b/a-III"/>
</dbReference>
<gene>
    <name evidence="7" type="ORF">A3D09_01845</name>
</gene>
<sequence length="374" mass="40883">MQTLFGTSGIRGPANILFTPQFCFDIGRTFAIFLDQNNLPGIIAIGIDTRSSSPHISQNIIYGLRHAGREVVHLGAIPVPAANYALLSMGVTGAVMVTGSHIDVESNGVKFFCQKEEITKEQEAEITQIYSGLKEQVVPTPIMGSIPQSSQGINNYIELLLSLVDHPLSKLKIVIDPGNGGQTEVIKTVLRELDANFTAINAEIQEPLISRDTEKDGVFGILQERVRDEHADLGVAFDSDGDRCVFVDKKGNFIPGDYSGAILAKWNAGNTVVCPINVSNVIGYVKEAARTKVGSPYVIAGMKKYGADFGFESNGGCIHGDIMMSRDGGTTFVKMLNILKWSKKQLHELVEELPKFYIRRSKFDCPVEKFSLIL</sequence>
<dbReference type="InterPro" id="IPR016055">
    <property type="entry name" value="A-D-PHexomutase_a/b/a-I/II/III"/>
</dbReference>